<dbReference type="RefSeq" id="WP_100526526.1">
    <property type="nucleotide sequence ID" value="NZ_CP145892.1"/>
</dbReference>
<evidence type="ECO:0000313" key="2">
    <source>
        <dbReference type="EMBL" id="WWP21561.1"/>
    </source>
</evidence>
<dbReference type="InterPro" id="IPR025372">
    <property type="entry name" value="DUF4362"/>
</dbReference>
<organism evidence="2 3">
    <name type="scientific">Paenibacillus amylolyticus</name>
    <dbReference type="NCBI Taxonomy" id="1451"/>
    <lineage>
        <taxon>Bacteria</taxon>
        <taxon>Bacillati</taxon>
        <taxon>Bacillota</taxon>
        <taxon>Bacilli</taxon>
        <taxon>Bacillales</taxon>
        <taxon>Paenibacillaceae</taxon>
        <taxon>Paenibacillus</taxon>
    </lineage>
</organism>
<gene>
    <name evidence="2" type="ORF">V6668_05055</name>
</gene>
<sequence length="157" mass="17602">MRKSMLILSLALMLLTACQANDPSMNASGITQAFPEIIEPHNPEQAEQSGDVVVLHGGIRNEDKWNTFMKNVEKKHQDQVRVTMYTIEGGPIIQELIYDGTAIQSTYDNSRDAYGSKQGMKTDTCKGIGTMKSEQGHIFYVLTGCEKEENPFWMPKL</sequence>
<proteinExistence type="predicted"/>
<dbReference type="GeneID" id="93474810"/>
<keyword evidence="1" id="KW-0732">Signal</keyword>
<dbReference type="Proteomes" id="UP001364764">
    <property type="component" value="Chromosome"/>
</dbReference>
<evidence type="ECO:0000313" key="3">
    <source>
        <dbReference type="Proteomes" id="UP001364764"/>
    </source>
</evidence>
<dbReference type="Pfam" id="PF14275">
    <property type="entry name" value="DUF4362"/>
    <property type="match status" value="1"/>
</dbReference>
<feature type="signal peptide" evidence="1">
    <location>
        <begin position="1"/>
        <end position="20"/>
    </location>
</feature>
<evidence type="ECO:0000256" key="1">
    <source>
        <dbReference type="SAM" id="SignalP"/>
    </source>
</evidence>
<feature type="chain" id="PRO_5044877661" evidence="1">
    <location>
        <begin position="21"/>
        <end position="157"/>
    </location>
</feature>
<dbReference type="AlphaFoldDB" id="A0ABD8AWB3"/>
<reference evidence="2 3" key="1">
    <citation type="submission" date="2024-02" db="EMBL/GenBank/DDBJ databases">
        <title>Complete sequences of two Paenibacillus sp. strains and one Lysinibacillus strain isolated from the environment on STAA medium highlight biotechnological potential.</title>
        <authorList>
            <person name="Attere S.A."/>
            <person name="Piche L.C."/>
            <person name="Intertaglia L."/>
            <person name="Lami R."/>
            <person name="Charette S.J."/>
            <person name="Vincent A.T."/>
        </authorList>
    </citation>
    <scope>NUCLEOTIDE SEQUENCE [LARGE SCALE GENOMIC DNA]</scope>
    <source>
        <strain evidence="2 3">Y5S-7</strain>
    </source>
</reference>
<protein>
    <submittedName>
        <fullName evidence="2">DUF4362 domain-containing protein</fullName>
    </submittedName>
</protein>
<name>A0ABD8AWB3_PAEAM</name>
<dbReference type="EMBL" id="CP145892">
    <property type="protein sequence ID" value="WWP21561.1"/>
    <property type="molecule type" value="Genomic_DNA"/>
</dbReference>
<dbReference type="PROSITE" id="PS51257">
    <property type="entry name" value="PROKAR_LIPOPROTEIN"/>
    <property type="match status" value="1"/>
</dbReference>
<accession>A0ABD8AWB3</accession>